<dbReference type="Pfam" id="PF01974">
    <property type="entry name" value="tRNA_int_endo"/>
    <property type="match status" value="1"/>
</dbReference>
<dbReference type="GO" id="GO:0000379">
    <property type="term" value="P:tRNA-type intron splice site recognition and cleavage"/>
    <property type="evidence" value="ECO:0007669"/>
    <property type="project" value="TreeGrafter"/>
</dbReference>
<dbReference type="InterPro" id="IPR006676">
    <property type="entry name" value="tRNA_splic"/>
</dbReference>
<keyword evidence="6" id="KW-0255">Endonuclease</keyword>
<evidence type="ECO:0000259" key="4">
    <source>
        <dbReference type="Pfam" id="PF01974"/>
    </source>
</evidence>
<dbReference type="GO" id="GO:0000214">
    <property type="term" value="C:tRNA-intron endonuclease complex"/>
    <property type="evidence" value="ECO:0007669"/>
    <property type="project" value="TreeGrafter"/>
</dbReference>
<dbReference type="SUPFAM" id="SSF53032">
    <property type="entry name" value="tRNA-intron endonuclease catalytic domain-like"/>
    <property type="match status" value="1"/>
</dbReference>
<feature type="domain" description="tRNA intron endonuclease N-terminal" evidence="5">
    <location>
        <begin position="213"/>
        <end position="239"/>
    </location>
</feature>
<reference evidence="6" key="1">
    <citation type="submission" date="2022-07" db="EMBL/GenBank/DDBJ databases">
        <title>Phylogenomic reconstructions and comparative analyses of Kickxellomycotina fungi.</title>
        <authorList>
            <person name="Reynolds N.K."/>
            <person name="Stajich J.E."/>
            <person name="Barry K."/>
            <person name="Grigoriev I.V."/>
            <person name="Crous P."/>
            <person name="Smith M.E."/>
        </authorList>
    </citation>
    <scope>NUCLEOTIDE SEQUENCE</scope>
    <source>
        <strain evidence="6">NBRC 105414</strain>
    </source>
</reference>
<sequence>MTQAHWQKLGSPVAVDMEARPSAGRKRTRAKNKGHLSALPVVQRPALLPRIGILIDWCRRVLGGSRATQSIAWLSKPLAWLSRLAYAVLPGNLLWPTLVPARVRATLHVVRDEASGRAVDSWVWVRDGWEVLWQNGAFGKGILSRADPTWAARYRREKEEEEEEERRRRTGGVYLEDITRQRRAARQGTTGAADASDSMRLLDVAAADVGRMEPMQLSPLEALFLSEIGCLEVRGADGDGPPLLHAELFGVLQECHPPGALALRYAAYYYYRARGWVVRSGVKFGSDFLLYRQGGPARAHSQYSVVVRHAEAEGESRLCASWQYAAALSRLCTQARKSLIVCYVSPPPPAAEPDGSSNCAGPPDLRQYEIQEFLVERFNPNDK</sequence>
<dbReference type="AlphaFoldDB" id="A0A9W8HG99"/>
<evidence type="ECO:0000313" key="7">
    <source>
        <dbReference type="Proteomes" id="UP001140217"/>
    </source>
</evidence>
<dbReference type="PANTHER" id="PTHR21227:SF0">
    <property type="entry name" value="TRNA-SPLICING ENDONUCLEASE SUBUNIT SEN2"/>
    <property type="match status" value="1"/>
</dbReference>
<dbReference type="GO" id="GO:0005737">
    <property type="term" value="C:cytoplasm"/>
    <property type="evidence" value="ECO:0007669"/>
    <property type="project" value="TreeGrafter"/>
</dbReference>
<comment type="similarity">
    <text evidence="1">Belongs to the tRNA-intron endonuclease family.</text>
</comment>
<comment type="caution">
    <text evidence="6">The sequence shown here is derived from an EMBL/GenBank/DDBJ whole genome shotgun (WGS) entry which is preliminary data.</text>
</comment>
<dbReference type="InterPro" id="IPR011856">
    <property type="entry name" value="tRNA_endonuc-like_dom_sf"/>
</dbReference>
<dbReference type="PANTHER" id="PTHR21227">
    <property type="entry name" value="TRNA-SPLICING ENDONUCLEASE SUBUNIT SEN2"/>
    <property type="match status" value="1"/>
</dbReference>
<dbReference type="InterPro" id="IPR006678">
    <property type="entry name" value="tRNA_intron_Endonuc_N"/>
</dbReference>
<keyword evidence="6" id="KW-0456">Lyase</keyword>
<evidence type="ECO:0000313" key="6">
    <source>
        <dbReference type="EMBL" id="KAJ2784325.1"/>
    </source>
</evidence>
<gene>
    <name evidence="6" type="primary">SEN2</name>
    <name evidence="6" type="ORF">H4R18_001211</name>
</gene>
<dbReference type="NCBIfam" id="TIGR00324">
    <property type="entry name" value="endA"/>
    <property type="match status" value="1"/>
</dbReference>
<accession>A0A9W8HG99</accession>
<evidence type="ECO:0000256" key="2">
    <source>
        <dbReference type="ARBA" id="ARBA00012573"/>
    </source>
</evidence>
<evidence type="ECO:0000256" key="1">
    <source>
        <dbReference type="ARBA" id="ARBA00008078"/>
    </source>
</evidence>
<evidence type="ECO:0000256" key="3">
    <source>
        <dbReference type="ARBA" id="ARBA00034031"/>
    </source>
</evidence>
<dbReference type="InterPro" id="IPR006677">
    <property type="entry name" value="tRNA_intron_Endonuc_cat-like"/>
</dbReference>
<proteinExistence type="inferred from homology"/>
<dbReference type="OrthoDB" id="10249562at2759"/>
<dbReference type="EC" id="4.6.1.16" evidence="2"/>
<keyword evidence="7" id="KW-1185">Reference proteome</keyword>
<keyword evidence="6" id="KW-0378">Hydrolase</keyword>
<dbReference type="CDD" id="cd22363">
    <property type="entry name" value="tRNA-intron_lyase_C"/>
    <property type="match status" value="1"/>
</dbReference>
<organism evidence="6 7">
    <name type="scientific">Coemansia javaensis</name>
    <dbReference type="NCBI Taxonomy" id="2761396"/>
    <lineage>
        <taxon>Eukaryota</taxon>
        <taxon>Fungi</taxon>
        <taxon>Fungi incertae sedis</taxon>
        <taxon>Zoopagomycota</taxon>
        <taxon>Kickxellomycotina</taxon>
        <taxon>Kickxellomycetes</taxon>
        <taxon>Kickxellales</taxon>
        <taxon>Kickxellaceae</taxon>
        <taxon>Coemansia</taxon>
    </lineage>
</organism>
<keyword evidence="6" id="KW-0540">Nuclease</keyword>
<evidence type="ECO:0000259" key="5">
    <source>
        <dbReference type="Pfam" id="PF02778"/>
    </source>
</evidence>
<protein>
    <recommendedName>
        <fullName evidence="2">tRNA-intron lyase</fullName>
        <ecNumber evidence="2">4.6.1.16</ecNumber>
    </recommendedName>
</protein>
<dbReference type="Pfam" id="PF02778">
    <property type="entry name" value="tRNA_int_endo_N"/>
    <property type="match status" value="1"/>
</dbReference>
<comment type="catalytic activity">
    <reaction evidence="3">
        <text>pretRNA = a 3'-half-tRNA molecule with a 5'-OH end + a 5'-half-tRNA molecule with a 2',3'-cyclic phosphate end + an intron with a 2',3'-cyclic phosphate and a 5'-hydroxyl terminus.</text>
        <dbReference type="EC" id="4.6.1.16"/>
    </reaction>
</comment>
<dbReference type="GO" id="GO:0000213">
    <property type="term" value="F:tRNA-intron lyase activity"/>
    <property type="evidence" value="ECO:0007669"/>
    <property type="project" value="UniProtKB-EC"/>
</dbReference>
<feature type="domain" description="tRNA intron endonuclease catalytic" evidence="4">
    <location>
        <begin position="262"/>
        <end position="344"/>
    </location>
</feature>
<dbReference type="InterPro" id="IPR036167">
    <property type="entry name" value="tRNA_intron_Endo_cat-like_sf"/>
</dbReference>
<dbReference type="EMBL" id="JANBUL010000029">
    <property type="protein sequence ID" value="KAJ2784325.1"/>
    <property type="molecule type" value="Genomic_DNA"/>
</dbReference>
<dbReference type="Proteomes" id="UP001140217">
    <property type="component" value="Unassembled WGS sequence"/>
</dbReference>
<name>A0A9W8HG99_9FUNG</name>
<dbReference type="GO" id="GO:0003676">
    <property type="term" value="F:nucleic acid binding"/>
    <property type="evidence" value="ECO:0007669"/>
    <property type="project" value="InterPro"/>
</dbReference>
<dbReference type="Gene3D" id="3.40.1350.10">
    <property type="match status" value="1"/>
</dbReference>